<accession>A0A1H7B6U4</accession>
<dbReference type="STRING" id="1416801.SAMN05192553_11021"/>
<keyword evidence="1" id="KW-0812">Transmembrane</keyword>
<dbReference type="RefSeq" id="WP_092178257.1">
    <property type="nucleotide sequence ID" value="NZ_FNZH01000010.1"/>
</dbReference>
<keyword evidence="1" id="KW-0472">Membrane</keyword>
<organism evidence="2 3">
    <name type="scientific">Cyclobacterium xiamenense</name>
    <dbReference type="NCBI Taxonomy" id="1297121"/>
    <lineage>
        <taxon>Bacteria</taxon>
        <taxon>Pseudomonadati</taxon>
        <taxon>Bacteroidota</taxon>
        <taxon>Cytophagia</taxon>
        <taxon>Cytophagales</taxon>
        <taxon>Cyclobacteriaceae</taxon>
        <taxon>Cyclobacterium</taxon>
    </lineage>
</organism>
<dbReference type="Proteomes" id="UP000199403">
    <property type="component" value="Unassembled WGS sequence"/>
</dbReference>
<feature type="transmembrane region" description="Helical" evidence="1">
    <location>
        <begin position="171"/>
        <end position="193"/>
    </location>
</feature>
<evidence type="ECO:0000313" key="3">
    <source>
        <dbReference type="Proteomes" id="UP000199403"/>
    </source>
</evidence>
<dbReference type="AlphaFoldDB" id="A0A1H7B6U4"/>
<evidence type="ECO:0008006" key="4">
    <source>
        <dbReference type="Google" id="ProtNLM"/>
    </source>
</evidence>
<gene>
    <name evidence="2" type="ORF">SAMN05192553_11021</name>
</gene>
<dbReference type="EMBL" id="FNZH01000010">
    <property type="protein sequence ID" value="SEJ73148.1"/>
    <property type="molecule type" value="Genomic_DNA"/>
</dbReference>
<evidence type="ECO:0000256" key="1">
    <source>
        <dbReference type="SAM" id="Phobius"/>
    </source>
</evidence>
<proteinExistence type="predicted"/>
<protein>
    <recommendedName>
        <fullName evidence="4">Four helix bundle sensory module for signal transduction</fullName>
    </recommendedName>
</protein>
<keyword evidence="1" id="KW-1133">Transmembrane helix</keyword>
<sequence length="209" mass="24039">MNWMYSIKHKLTAASLLFGVILLVMVTNINQRNQITELETAFEAIYRDRLVAESYILDFSEKLHTLQLAINDPSSSLVQKQRVANRLLTEIDTLNQLYQATRLTEEEAKYFLHFTGLTKEMNLRLKEGDLASEETMIQSAFMDLHFLSQIQLTEADKLKSKTDRIFHRGSLISQFEMVVLIVIGLLIQALLFASRTTGPPKWPTNSRMN</sequence>
<name>A0A1H7B6U4_9BACT</name>
<evidence type="ECO:0000313" key="2">
    <source>
        <dbReference type="EMBL" id="SEJ73148.1"/>
    </source>
</evidence>
<dbReference type="OrthoDB" id="1438991at2"/>
<reference evidence="3" key="1">
    <citation type="submission" date="2016-10" db="EMBL/GenBank/DDBJ databases">
        <authorList>
            <person name="Varghese N."/>
            <person name="Submissions S."/>
        </authorList>
    </citation>
    <scope>NUCLEOTIDE SEQUENCE [LARGE SCALE GENOMIC DNA]</scope>
    <source>
        <strain evidence="3">IBRC-M 10761</strain>
    </source>
</reference>
<keyword evidence="3" id="KW-1185">Reference proteome</keyword>